<evidence type="ECO:0000256" key="2">
    <source>
        <dbReference type="ARBA" id="ARBA00023157"/>
    </source>
</evidence>
<dbReference type="OMA" id="CEIACIS"/>
<accession>H2ZLH6</accession>
<keyword evidence="7" id="KW-1185">Reference proteome</keyword>
<feature type="signal peptide" evidence="4">
    <location>
        <begin position="1"/>
        <end position="22"/>
    </location>
</feature>
<dbReference type="GeneTree" id="ENSGT00940000166853"/>
<dbReference type="InterPro" id="IPR039942">
    <property type="entry name" value="SBSPO"/>
</dbReference>
<dbReference type="Ensembl" id="ENSCSAVT00000018642.1">
    <property type="protein sequence ID" value="ENSCSAVP00000018442.1"/>
    <property type="gene ID" value="ENSCSAVG00000010828.1"/>
</dbReference>
<dbReference type="PROSITE" id="PS50092">
    <property type="entry name" value="TSP1"/>
    <property type="match status" value="6"/>
</dbReference>
<dbReference type="Pfam" id="PF00090">
    <property type="entry name" value="TSP_1"/>
    <property type="match status" value="1"/>
</dbReference>
<keyword evidence="1 4" id="KW-0732">Signal</keyword>
<evidence type="ECO:0000256" key="1">
    <source>
        <dbReference type="ARBA" id="ARBA00022729"/>
    </source>
</evidence>
<dbReference type="HOGENOM" id="CLU_047129_0_1_1"/>
<name>H2ZLH6_CIOSA</name>
<evidence type="ECO:0000313" key="6">
    <source>
        <dbReference type="Ensembl" id="ENSCSAVP00000018442.1"/>
    </source>
</evidence>
<dbReference type="eggNOG" id="KOG3539">
    <property type="taxonomic scope" value="Eukaryota"/>
</dbReference>
<protein>
    <recommendedName>
        <fullName evidence="5">Spondin-like TSP1 domain-containing protein</fullName>
    </recommendedName>
</protein>
<dbReference type="InParanoid" id="H2ZLH6"/>
<dbReference type="PANTHER" id="PTHR20920:SF5">
    <property type="entry name" value="SMB DOMAIN-CONTAINING PROTEIN"/>
    <property type="match status" value="1"/>
</dbReference>
<dbReference type="Gene3D" id="2.20.100.10">
    <property type="entry name" value="Thrombospondin type-1 (TSP1) repeat"/>
    <property type="match status" value="6"/>
</dbReference>
<organism evidence="6 7">
    <name type="scientific">Ciona savignyi</name>
    <name type="common">Pacific transparent sea squirt</name>
    <dbReference type="NCBI Taxonomy" id="51511"/>
    <lineage>
        <taxon>Eukaryota</taxon>
        <taxon>Metazoa</taxon>
        <taxon>Chordata</taxon>
        <taxon>Tunicata</taxon>
        <taxon>Ascidiacea</taxon>
        <taxon>Phlebobranchia</taxon>
        <taxon>Cionidae</taxon>
        <taxon>Ciona</taxon>
    </lineage>
</organism>
<reference evidence="6" key="3">
    <citation type="submission" date="2025-09" db="UniProtKB">
        <authorList>
            <consortium name="Ensembl"/>
        </authorList>
    </citation>
    <scope>IDENTIFICATION</scope>
</reference>
<evidence type="ECO:0000313" key="7">
    <source>
        <dbReference type="Proteomes" id="UP000007875"/>
    </source>
</evidence>
<feature type="domain" description="Spondin-like TSP1" evidence="5">
    <location>
        <begin position="199"/>
        <end position="250"/>
    </location>
</feature>
<feature type="chain" id="PRO_5003579071" description="Spondin-like TSP1 domain-containing protein" evidence="4">
    <location>
        <begin position="23"/>
        <end position="346"/>
    </location>
</feature>
<dbReference type="InterPro" id="IPR000884">
    <property type="entry name" value="TSP1_rpt"/>
</dbReference>
<dbReference type="FunFam" id="2.20.100.10:FF:000134">
    <property type="entry name" value="Uncharacterized protein"/>
    <property type="match status" value="5"/>
</dbReference>
<evidence type="ECO:0000256" key="4">
    <source>
        <dbReference type="SAM" id="SignalP"/>
    </source>
</evidence>
<dbReference type="Pfam" id="PF19028">
    <property type="entry name" value="TSP1_spondin"/>
    <property type="match status" value="5"/>
</dbReference>
<feature type="domain" description="Spondin-like TSP1" evidence="5">
    <location>
        <begin position="38"/>
        <end position="86"/>
    </location>
</feature>
<dbReference type="InterPro" id="IPR044004">
    <property type="entry name" value="TSP1_spondin_dom"/>
</dbReference>
<dbReference type="AlphaFoldDB" id="H2ZLH6"/>
<keyword evidence="3" id="KW-0325">Glycoprotein</keyword>
<keyword evidence="2" id="KW-1015">Disulfide bond</keyword>
<dbReference type="PANTHER" id="PTHR20920">
    <property type="entry name" value="RPE-SPONDIN"/>
    <property type="match status" value="1"/>
</dbReference>
<reference evidence="6" key="2">
    <citation type="submission" date="2025-08" db="UniProtKB">
        <authorList>
            <consortium name="Ensembl"/>
        </authorList>
    </citation>
    <scope>IDENTIFICATION</scope>
</reference>
<dbReference type="Proteomes" id="UP000007875">
    <property type="component" value="Unassembled WGS sequence"/>
</dbReference>
<proteinExistence type="predicted"/>
<dbReference type="SUPFAM" id="SSF82895">
    <property type="entry name" value="TSP-1 type 1 repeat"/>
    <property type="match status" value="6"/>
</dbReference>
<sequence>MKIFHCIFVITCLLMLIGSSNAWRRRRRAPPPPPPINCQVGPWTNWGACSVSCGSGIQTRARAITVWPANGGAGCPVTAQSRACNIPPQHCQVSVWSNWGACTASCGAGTQSRSRSVTVNPANCGNACPVLTSSRSCTGTQCPVNCQVSAWTTWSACSVSCGAGTRSRRRSVTVNPQYGGTACPVLTQSENCQVPPINCAVSPWSNWGTCSESCGEGEHSRTRSVTVNPANCGSACPVLQNTRGCSSSLCPIDCQVGSWSSWGGCSASCGSGTYTRTRPITINPVYDGEPCPATTQSDTCNVPQQDCKVSSWSSWGACTASCGCGVQSQTRQITTSTANCGAACPP</sequence>
<dbReference type="STRING" id="51511.ENSCSAVP00000018442"/>
<feature type="domain" description="Spondin-like TSP1" evidence="5">
    <location>
        <begin position="91"/>
        <end position="142"/>
    </location>
</feature>
<feature type="domain" description="Spondin-like TSP1" evidence="5">
    <location>
        <begin position="146"/>
        <end position="195"/>
    </location>
</feature>
<dbReference type="SMART" id="SM00209">
    <property type="entry name" value="TSP1"/>
    <property type="match status" value="6"/>
</dbReference>
<evidence type="ECO:0000259" key="5">
    <source>
        <dbReference type="Pfam" id="PF19028"/>
    </source>
</evidence>
<dbReference type="InterPro" id="IPR036383">
    <property type="entry name" value="TSP1_rpt_sf"/>
</dbReference>
<feature type="domain" description="Spondin-like TSP1" evidence="5">
    <location>
        <begin position="254"/>
        <end position="303"/>
    </location>
</feature>
<reference evidence="7" key="1">
    <citation type="submission" date="2003-08" db="EMBL/GenBank/DDBJ databases">
        <authorList>
            <person name="Birren B."/>
            <person name="Nusbaum C."/>
            <person name="Abebe A."/>
            <person name="Abouelleil A."/>
            <person name="Adekoya E."/>
            <person name="Ait-zahra M."/>
            <person name="Allen N."/>
            <person name="Allen T."/>
            <person name="An P."/>
            <person name="Anderson M."/>
            <person name="Anderson S."/>
            <person name="Arachchi H."/>
            <person name="Armbruster J."/>
            <person name="Bachantsang P."/>
            <person name="Baldwin J."/>
            <person name="Barry A."/>
            <person name="Bayul T."/>
            <person name="Blitshsteyn B."/>
            <person name="Bloom T."/>
            <person name="Blye J."/>
            <person name="Boguslavskiy L."/>
            <person name="Borowsky M."/>
            <person name="Boukhgalter B."/>
            <person name="Brunache A."/>
            <person name="Butler J."/>
            <person name="Calixte N."/>
            <person name="Calvo S."/>
            <person name="Camarata J."/>
            <person name="Campo K."/>
            <person name="Chang J."/>
            <person name="Cheshatsang Y."/>
            <person name="Citroen M."/>
            <person name="Collymore A."/>
            <person name="Considine T."/>
            <person name="Cook A."/>
            <person name="Cooke P."/>
            <person name="Corum B."/>
            <person name="Cuomo C."/>
            <person name="David R."/>
            <person name="Dawoe T."/>
            <person name="Degray S."/>
            <person name="Dodge S."/>
            <person name="Dooley K."/>
            <person name="Dorje P."/>
            <person name="Dorjee K."/>
            <person name="Dorris L."/>
            <person name="Duffey N."/>
            <person name="Dupes A."/>
            <person name="Elkins T."/>
            <person name="Engels R."/>
            <person name="Erickson J."/>
            <person name="Farina A."/>
            <person name="Faro S."/>
            <person name="Ferreira P."/>
            <person name="Fischer H."/>
            <person name="Fitzgerald M."/>
            <person name="Foley K."/>
            <person name="Gage D."/>
            <person name="Galagan J."/>
            <person name="Gearin G."/>
            <person name="Gnerre S."/>
            <person name="Gnirke A."/>
            <person name="Goyette A."/>
            <person name="Graham J."/>
            <person name="Grandbois E."/>
            <person name="Gyaltsen K."/>
            <person name="Hafez N."/>
            <person name="Hagopian D."/>
            <person name="Hagos B."/>
            <person name="Hall J."/>
            <person name="Hatcher B."/>
            <person name="Heller A."/>
            <person name="Higgins H."/>
            <person name="Honan T."/>
            <person name="Horn A."/>
            <person name="Houde N."/>
            <person name="Hughes L."/>
            <person name="Hulme W."/>
            <person name="Husby E."/>
            <person name="Iliev I."/>
            <person name="Jaffe D."/>
            <person name="Jones C."/>
            <person name="Kamal M."/>
            <person name="Kamat A."/>
            <person name="Kamvysselis M."/>
            <person name="Karlsson E."/>
            <person name="Kells C."/>
            <person name="Kieu A."/>
            <person name="Kisner P."/>
            <person name="Kodira C."/>
            <person name="Kulbokas E."/>
            <person name="Labutti K."/>
            <person name="Lama D."/>
            <person name="Landers T."/>
            <person name="Leger J."/>
            <person name="Levine S."/>
            <person name="Lewis D."/>
            <person name="Lewis T."/>
            <person name="Lindblad-toh K."/>
            <person name="Liu X."/>
            <person name="Lokyitsang T."/>
            <person name="Lokyitsang Y."/>
            <person name="Lucien O."/>
            <person name="Lui A."/>
            <person name="Ma L.J."/>
            <person name="Mabbitt R."/>
            <person name="Macdonald J."/>
            <person name="Maclean C."/>
            <person name="Major J."/>
            <person name="Manning J."/>
            <person name="Marabella R."/>
            <person name="Maru K."/>
            <person name="Matthews C."/>
            <person name="Mauceli E."/>
            <person name="Mccarthy M."/>
            <person name="Mcdonough S."/>
            <person name="Mcghee T."/>
            <person name="Meldrim J."/>
            <person name="Meneus L."/>
            <person name="Mesirov J."/>
            <person name="Mihalev A."/>
            <person name="Mihova T."/>
            <person name="Mikkelsen T."/>
            <person name="Mlenga V."/>
            <person name="Moru K."/>
            <person name="Mozes J."/>
            <person name="Mulrain L."/>
            <person name="Munson G."/>
            <person name="Naylor J."/>
            <person name="Newes C."/>
            <person name="Nguyen C."/>
            <person name="Nguyen N."/>
            <person name="Nguyen T."/>
            <person name="Nicol R."/>
            <person name="Nielsen C."/>
            <person name="Nizzari M."/>
            <person name="Norbu C."/>
            <person name="Norbu N."/>
            <person name="O'donnell P."/>
            <person name="Okoawo O."/>
            <person name="O'leary S."/>
            <person name="Omotosho B."/>
            <person name="O'neill K."/>
            <person name="Osman S."/>
            <person name="Parker S."/>
            <person name="Perrin D."/>
            <person name="Phunkhang P."/>
            <person name="Piqani B."/>
            <person name="Purcell S."/>
            <person name="Rachupka T."/>
            <person name="Ramasamy U."/>
            <person name="Rameau R."/>
            <person name="Ray V."/>
            <person name="Raymond C."/>
            <person name="Retta R."/>
            <person name="Richardson S."/>
            <person name="Rise C."/>
            <person name="Rodriguez J."/>
            <person name="Rogers J."/>
            <person name="Rogov P."/>
            <person name="Rutman M."/>
            <person name="Schupbach R."/>
            <person name="Seaman C."/>
            <person name="Settipalli S."/>
            <person name="Sharpe T."/>
            <person name="Sheridan J."/>
            <person name="Sherpa N."/>
            <person name="Shi J."/>
            <person name="Smirnov S."/>
            <person name="Smith C."/>
            <person name="Sougnez C."/>
            <person name="Spencer B."/>
            <person name="Stalker J."/>
            <person name="Stange-thomann N."/>
            <person name="Stavropoulos S."/>
            <person name="Stetson K."/>
            <person name="Stone C."/>
            <person name="Stone S."/>
            <person name="Stubbs M."/>
            <person name="Talamas J."/>
            <person name="Tchuinga P."/>
            <person name="Tenzing P."/>
            <person name="Tesfaye S."/>
            <person name="Theodore J."/>
            <person name="Thoulutsang Y."/>
            <person name="Topham K."/>
            <person name="Towey S."/>
            <person name="Tsamla T."/>
            <person name="Tsomo N."/>
            <person name="Vallee D."/>
            <person name="Vassiliev H."/>
            <person name="Venkataraman V."/>
            <person name="Vinson J."/>
            <person name="Vo A."/>
            <person name="Wade C."/>
            <person name="Wang S."/>
            <person name="Wangchuk T."/>
            <person name="Wangdi T."/>
            <person name="Whittaker C."/>
            <person name="Wilkinson J."/>
            <person name="Wu Y."/>
            <person name="Wyman D."/>
            <person name="Yadav S."/>
            <person name="Yang S."/>
            <person name="Yang X."/>
            <person name="Yeager S."/>
            <person name="Yee E."/>
            <person name="Young G."/>
            <person name="Zainoun J."/>
            <person name="Zembeck L."/>
            <person name="Zimmer A."/>
            <person name="Zody M."/>
            <person name="Lander E."/>
        </authorList>
    </citation>
    <scope>NUCLEOTIDE SEQUENCE [LARGE SCALE GENOMIC DNA]</scope>
</reference>
<evidence type="ECO:0000256" key="3">
    <source>
        <dbReference type="ARBA" id="ARBA00023180"/>
    </source>
</evidence>